<gene>
    <name evidence="3" type="ORF">MELIAE_LOCUS7016</name>
</gene>
<feature type="transmembrane region" description="Helical" evidence="1">
    <location>
        <begin position="146"/>
        <end position="173"/>
    </location>
</feature>
<dbReference type="PANTHER" id="PTHR21879:SF23">
    <property type="entry name" value="IP06949P"/>
    <property type="match status" value="1"/>
</dbReference>
<dbReference type="Pfam" id="PF07898">
    <property type="entry name" value="DUF1676"/>
    <property type="match status" value="1"/>
</dbReference>
<keyword evidence="1" id="KW-0812">Transmembrane</keyword>
<evidence type="ECO:0000313" key="3">
    <source>
        <dbReference type="EMBL" id="CAH0555728.1"/>
    </source>
</evidence>
<keyword evidence="4" id="KW-1185">Reference proteome</keyword>
<keyword evidence="2" id="KW-0732">Signal</keyword>
<feature type="chain" id="PRO_5040138094" evidence="2">
    <location>
        <begin position="24"/>
        <end position="225"/>
    </location>
</feature>
<reference evidence="3" key="1">
    <citation type="submission" date="2021-12" db="EMBL/GenBank/DDBJ databases">
        <authorList>
            <person name="King R."/>
        </authorList>
    </citation>
    <scope>NUCLEOTIDE SEQUENCE</scope>
</reference>
<evidence type="ECO:0000256" key="2">
    <source>
        <dbReference type="SAM" id="SignalP"/>
    </source>
</evidence>
<protein>
    <submittedName>
        <fullName evidence="3">Uncharacterized protein</fullName>
    </submittedName>
</protein>
<dbReference type="GO" id="GO:0016020">
    <property type="term" value="C:membrane"/>
    <property type="evidence" value="ECO:0007669"/>
    <property type="project" value="TreeGrafter"/>
</dbReference>
<keyword evidence="1" id="KW-1133">Transmembrane helix</keyword>
<name>A0A9P0B774_BRAAE</name>
<organism evidence="3 4">
    <name type="scientific">Brassicogethes aeneus</name>
    <name type="common">Rape pollen beetle</name>
    <name type="synonym">Meligethes aeneus</name>
    <dbReference type="NCBI Taxonomy" id="1431903"/>
    <lineage>
        <taxon>Eukaryota</taxon>
        <taxon>Metazoa</taxon>
        <taxon>Ecdysozoa</taxon>
        <taxon>Arthropoda</taxon>
        <taxon>Hexapoda</taxon>
        <taxon>Insecta</taxon>
        <taxon>Pterygota</taxon>
        <taxon>Neoptera</taxon>
        <taxon>Endopterygota</taxon>
        <taxon>Coleoptera</taxon>
        <taxon>Polyphaga</taxon>
        <taxon>Cucujiformia</taxon>
        <taxon>Nitidulidae</taxon>
        <taxon>Meligethinae</taxon>
        <taxon>Brassicogethes</taxon>
    </lineage>
</organism>
<dbReference type="AlphaFoldDB" id="A0A9P0B774"/>
<dbReference type="OrthoDB" id="8190250at2759"/>
<sequence>MLSNHQLAVALCVLALAAPHVSSEYSNGFKIFGKIVRQYIKSQPDDILIGEGVHLVNSKSADGEARALSDDGTIFSALENYLRSHELRIKLPELMPGEELGRSFKIAMDKVDKANENGTGRGKGGGGGGGGGGNGIAFVGMMGAKFMAALGIGGVGLLAMKALMVSALALLLATVVGLKKLVHHEGDEGGHHVIHASAHGHHEYRKKREAAADLAYNAWEGYKRR</sequence>
<evidence type="ECO:0000256" key="1">
    <source>
        <dbReference type="SAM" id="Phobius"/>
    </source>
</evidence>
<evidence type="ECO:0000313" key="4">
    <source>
        <dbReference type="Proteomes" id="UP001154078"/>
    </source>
</evidence>
<proteinExistence type="predicted"/>
<accession>A0A9P0B774</accession>
<dbReference type="PANTHER" id="PTHR21879">
    <property type="entry name" value="FI03362P-RELATED-RELATED"/>
    <property type="match status" value="1"/>
</dbReference>
<feature type="signal peptide" evidence="2">
    <location>
        <begin position="1"/>
        <end position="23"/>
    </location>
</feature>
<dbReference type="InterPro" id="IPR012464">
    <property type="entry name" value="DUF1676"/>
</dbReference>
<keyword evidence="1" id="KW-0472">Membrane</keyword>
<dbReference type="EMBL" id="OV121135">
    <property type="protein sequence ID" value="CAH0555728.1"/>
    <property type="molecule type" value="Genomic_DNA"/>
</dbReference>
<dbReference type="Proteomes" id="UP001154078">
    <property type="component" value="Chromosome 4"/>
</dbReference>